<dbReference type="Proteomes" id="UP000190166">
    <property type="component" value="Unassembled WGS sequence"/>
</dbReference>
<dbReference type="STRING" id="393003.SAMN05660461_5990"/>
<sequence length="163" mass="19059">MHNPLALFTTEVLNALLTHGFTIFVRQSYPRGKDHFDSNIKEAFLFTPYKDIGEANQHFQYIRYDVRKYVYQVQRVEEFERLKIAAAQPEGYKNYVDKLAAKQWRPSAQMGTKIGNYVRAHTKWKAREGSISVNLFLHYGELMLRLSNGAEEIKVKLSDVERL</sequence>
<reference evidence="1 2" key="1">
    <citation type="submission" date="2017-02" db="EMBL/GenBank/DDBJ databases">
        <authorList>
            <person name="Peterson S.W."/>
        </authorList>
    </citation>
    <scope>NUCLEOTIDE SEQUENCE [LARGE SCALE GENOMIC DNA]</scope>
    <source>
        <strain evidence="1 2">DSM 18108</strain>
    </source>
</reference>
<evidence type="ECO:0000313" key="1">
    <source>
        <dbReference type="EMBL" id="SKD10090.1"/>
    </source>
</evidence>
<dbReference type="AlphaFoldDB" id="A0A1T5PBH0"/>
<dbReference type="RefSeq" id="WP_079473251.1">
    <property type="nucleotide sequence ID" value="NZ_FUZZ01000006.1"/>
</dbReference>
<dbReference type="EMBL" id="FUZZ01000006">
    <property type="protein sequence ID" value="SKD10090.1"/>
    <property type="molecule type" value="Genomic_DNA"/>
</dbReference>
<protein>
    <submittedName>
        <fullName evidence="1">Uncharacterized protein</fullName>
    </submittedName>
</protein>
<proteinExistence type="predicted"/>
<organism evidence="1 2">
    <name type="scientific">Chitinophaga ginsengisegetis</name>
    <dbReference type="NCBI Taxonomy" id="393003"/>
    <lineage>
        <taxon>Bacteria</taxon>
        <taxon>Pseudomonadati</taxon>
        <taxon>Bacteroidota</taxon>
        <taxon>Chitinophagia</taxon>
        <taxon>Chitinophagales</taxon>
        <taxon>Chitinophagaceae</taxon>
        <taxon>Chitinophaga</taxon>
    </lineage>
</organism>
<name>A0A1T5PBH0_9BACT</name>
<keyword evidence="2" id="KW-1185">Reference proteome</keyword>
<evidence type="ECO:0000313" key="2">
    <source>
        <dbReference type="Proteomes" id="UP000190166"/>
    </source>
</evidence>
<accession>A0A1T5PBH0</accession>
<gene>
    <name evidence="1" type="ORF">SAMN05660461_5990</name>
</gene>